<comment type="similarity">
    <text evidence="4 18">In the C-terminal section; belongs to the NnrD/CARKD family.</text>
</comment>
<dbReference type="HAMAP" id="MF_01965">
    <property type="entry name" value="NADHX_dehydratase"/>
    <property type="match status" value="1"/>
</dbReference>
<dbReference type="AlphaFoldDB" id="A0A2V2N0G5"/>
<organism evidence="21 22">
    <name type="scientific">Methanospirillum stamsii</name>
    <dbReference type="NCBI Taxonomy" id="1277351"/>
    <lineage>
        <taxon>Archaea</taxon>
        <taxon>Methanobacteriati</taxon>
        <taxon>Methanobacteriota</taxon>
        <taxon>Stenosarchaea group</taxon>
        <taxon>Methanomicrobia</taxon>
        <taxon>Methanomicrobiales</taxon>
        <taxon>Methanospirillaceae</taxon>
        <taxon>Methanospirillum</taxon>
    </lineage>
</organism>
<keyword evidence="6 17" id="KW-0547">Nucleotide-binding</keyword>
<gene>
    <name evidence="17" type="primary">nnrD</name>
    <name evidence="21" type="ORF">DLD82_09370</name>
</gene>
<dbReference type="GO" id="GO:0046872">
    <property type="term" value="F:metal ion binding"/>
    <property type="evidence" value="ECO:0007669"/>
    <property type="project" value="UniProtKB-UniRule"/>
</dbReference>
<accession>A0A2V2N0G5</accession>
<comment type="subunit">
    <text evidence="17">Homotetramer.</text>
</comment>
<evidence type="ECO:0000256" key="9">
    <source>
        <dbReference type="ARBA" id="ARBA00022958"/>
    </source>
</evidence>
<evidence type="ECO:0000256" key="3">
    <source>
        <dbReference type="ARBA" id="ARBA00006001"/>
    </source>
</evidence>
<evidence type="ECO:0000256" key="1">
    <source>
        <dbReference type="ARBA" id="ARBA00000013"/>
    </source>
</evidence>
<comment type="cofactor">
    <cofactor evidence="17">
        <name>Mg(2+)</name>
        <dbReference type="ChEBI" id="CHEBI:18420"/>
    </cofactor>
</comment>
<evidence type="ECO:0000256" key="16">
    <source>
        <dbReference type="ARBA" id="ARBA00049209"/>
    </source>
</evidence>
<evidence type="ECO:0000256" key="14">
    <source>
        <dbReference type="ARBA" id="ARBA00025153"/>
    </source>
</evidence>
<sequence>MRRIDRNAQSLGISGLELMESAGSALSMVARGYHAKTILILCGSGNNGGDGMVAARHLAGEAEVFVLWYDSKNLTPLAACQAERMKNCSVHKIRFRCREEVSSHASLFSRADLIIDALLGTGGRGTVREPIRTCIELANQTPAPILSVDLPSPGIMPDKVCAFHRAKTEGAEVYEIGIPILAEIATGPGDLLLMHDRKRDAHKGAGGEVLVIGGGPYQGAPWLSGLAALRAGADIVRIVTPHYLPEPDLIHIPVMGNSISTPDLDTIIPLCERSDVVLSGPGLGTRSHDVITAIASHIKKGVFDADSLKNPLPQAEESLFTPHAGEFERITGIKPEATPRVRAQSIKQAGLPGTVLLKGPVDVVSDGTKVRFNLTGTPAMTTGGTGDVLAGVCAALMVDLPAFEAACIGAYVTGRAGEQITGIYGCGMTARDLLTAIPQVLFGRTSEGE</sequence>
<comment type="catalytic activity">
    <reaction evidence="1 18">
        <text>(6R)-NADHX = (6S)-NADHX</text>
        <dbReference type="Rhea" id="RHEA:32215"/>
        <dbReference type="ChEBI" id="CHEBI:64074"/>
        <dbReference type="ChEBI" id="CHEBI:64075"/>
        <dbReference type="EC" id="5.1.99.6"/>
    </reaction>
</comment>
<evidence type="ECO:0000313" key="22">
    <source>
        <dbReference type="Proteomes" id="UP000245934"/>
    </source>
</evidence>
<dbReference type="Gene3D" id="3.40.1190.20">
    <property type="match status" value="1"/>
</dbReference>
<dbReference type="PANTHER" id="PTHR12592">
    <property type="entry name" value="ATP-DEPENDENT (S)-NAD(P)H-HYDRATE DEHYDRATASE FAMILY MEMBER"/>
    <property type="match status" value="1"/>
</dbReference>
<keyword evidence="12 17" id="KW-0456">Lyase</keyword>
<dbReference type="Gene3D" id="3.40.50.10260">
    <property type="entry name" value="YjeF N-terminal domain"/>
    <property type="match status" value="1"/>
</dbReference>
<feature type="binding site" evidence="17">
    <location>
        <position position="220"/>
    </location>
    <ligand>
        <name>(6S)-NADPHX</name>
        <dbReference type="ChEBI" id="CHEBI:64076"/>
    </ligand>
</feature>
<dbReference type="GO" id="GO:0110051">
    <property type="term" value="P:metabolite repair"/>
    <property type="evidence" value="ECO:0007669"/>
    <property type="project" value="TreeGrafter"/>
</dbReference>
<dbReference type="GO" id="GO:0005524">
    <property type="term" value="F:ATP binding"/>
    <property type="evidence" value="ECO:0007669"/>
    <property type="project" value="UniProtKB-UniRule"/>
</dbReference>
<feature type="domain" description="YjeF C-terminal" evidence="19">
    <location>
        <begin position="186"/>
        <end position="444"/>
    </location>
</feature>
<evidence type="ECO:0000256" key="10">
    <source>
        <dbReference type="ARBA" id="ARBA00023027"/>
    </source>
</evidence>
<dbReference type="GO" id="GO:0046496">
    <property type="term" value="P:nicotinamide nucleotide metabolic process"/>
    <property type="evidence" value="ECO:0007669"/>
    <property type="project" value="UniProtKB-UniRule"/>
</dbReference>
<evidence type="ECO:0000259" key="20">
    <source>
        <dbReference type="PROSITE" id="PS51385"/>
    </source>
</evidence>
<evidence type="ECO:0000256" key="18">
    <source>
        <dbReference type="PIRNR" id="PIRNR017184"/>
    </source>
</evidence>
<keyword evidence="10 17" id="KW-0520">NAD</keyword>
<dbReference type="InterPro" id="IPR029056">
    <property type="entry name" value="Ribokinase-like"/>
</dbReference>
<comment type="function">
    <text evidence="17">Catalyzes the dehydration of the S-form of NAD(P)HX at the expense of ADP, which is converted to AMP. Together with NAD(P)HX epimerase, which catalyzes the epimerization of the S- and R-forms, the enzyme allows the repair of both epimers of NAD(P)HX, a damaged form of NAD(P)H that is a result of enzymatic or heat-dependent hydration.</text>
</comment>
<dbReference type="InterPro" id="IPR036652">
    <property type="entry name" value="YjeF_N_dom_sf"/>
</dbReference>
<feature type="binding site" evidence="17">
    <location>
        <position position="282"/>
    </location>
    <ligand>
        <name>(6S)-NADPHX</name>
        <dbReference type="ChEBI" id="CHEBI:64076"/>
    </ligand>
</feature>
<protein>
    <recommendedName>
        <fullName evidence="17">ADP-dependent (S)-NAD(P)H-hydrate dehydratase</fullName>
        <ecNumber evidence="17">4.2.1.136</ecNumber>
    </recommendedName>
    <alternativeName>
        <fullName evidence="17">ADP-dependent NAD(P)HX dehydratase</fullName>
    </alternativeName>
</protein>
<dbReference type="EC" id="4.2.1.136" evidence="17"/>
<feature type="domain" description="YjeF N-terminal" evidence="20">
    <location>
        <begin position="1"/>
        <end position="184"/>
    </location>
</feature>
<comment type="catalytic activity">
    <reaction evidence="16 17 18">
        <text>(6S)-NADPHX + ADP = AMP + phosphate + NADPH + H(+)</text>
        <dbReference type="Rhea" id="RHEA:32235"/>
        <dbReference type="ChEBI" id="CHEBI:15378"/>
        <dbReference type="ChEBI" id="CHEBI:43474"/>
        <dbReference type="ChEBI" id="CHEBI:57783"/>
        <dbReference type="ChEBI" id="CHEBI:64076"/>
        <dbReference type="ChEBI" id="CHEBI:456215"/>
        <dbReference type="ChEBI" id="CHEBI:456216"/>
        <dbReference type="EC" id="4.2.1.136"/>
    </reaction>
</comment>
<comment type="similarity">
    <text evidence="17">Belongs to the NnrD/CARKD family.</text>
</comment>
<comment type="caution">
    <text evidence="17">Lacks conserved residue(s) required for the propagation of feature annotation.</text>
</comment>
<dbReference type="InterPro" id="IPR000631">
    <property type="entry name" value="CARKD"/>
</dbReference>
<evidence type="ECO:0000256" key="6">
    <source>
        <dbReference type="ARBA" id="ARBA00022741"/>
    </source>
</evidence>
<comment type="cofactor">
    <cofactor evidence="18">
        <name>K(+)</name>
        <dbReference type="ChEBI" id="CHEBI:29103"/>
    </cofactor>
    <text evidence="18">Binds 1 potassium ion per subunit.</text>
</comment>
<evidence type="ECO:0000256" key="4">
    <source>
        <dbReference type="ARBA" id="ARBA00009524"/>
    </source>
</evidence>
<keyword evidence="11 18" id="KW-0413">Isomerase</keyword>
<evidence type="ECO:0000256" key="12">
    <source>
        <dbReference type="ARBA" id="ARBA00023239"/>
    </source>
</evidence>
<feature type="binding site" evidence="17">
    <location>
        <position position="323"/>
    </location>
    <ligand>
        <name>(6S)-NADPHX</name>
        <dbReference type="ChEBI" id="CHEBI:64076"/>
    </ligand>
</feature>
<evidence type="ECO:0000256" key="2">
    <source>
        <dbReference type="ARBA" id="ARBA00000909"/>
    </source>
</evidence>
<keyword evidence="5 18" id="KW-0479">Metal-binding</keyword>
<dbReference type="OrthoDB" id="15148at2157"/>
<dbReference type="GO" id="GO:0052855">
    <property type="term" value="F:ADP-dependent NAD(P)H-hydrate dehydratase activity"/>
    <property type="evidence" value="ECO:0007669"/>
    <property type="project" value="UniProtKB-UniRule"/>
</dbReference>
<evidence type="ECO:0000259" key="19">
    <source>
        <dbReference type="PROSITE" id="PS51383"/>
    </source>
</evidence>
<dbReference type="NCBIfam" id="TIGR00196">
    <property type="entry name" value="yjeF_cterm"/>
    <property type="match status" value="1"/>
</dbReference>
<keyword evidence="13" id="KW-0511">Multifunctional enzyme</keyword>
<comment type="catalytic activity">
    <reaction evidence="2 18">
        <text>(6R)-NADPHX = (6S)-NADPHX</text>
        <dbReference type="Rhea" id="RHEA:32227"/>
        <dbReference type="ChEBI" id="CHEBI:64076"/>
        <dbReference type="ChEBI" id="CHEBI:64077"/>
        <dbReference type="EC" id="5.1.99.6"/>
    </reaction>
</comment>
<comment type="similarity">
    <text evidence="3 18">In the N-terminal section; belongs to the NnrE/AIBP family.</text>
</comment>
<dbReference type="CDD" id="cd01171">
    <property type="entry name" value="YXKO-related"/>
    <property type="match status" value="1"/>
</dbReference>
<evidence type="ECO:0000256" key="15">
    <source>
        <dbReference type="ARBA" id="ARBA00048238"/>
    </source>
</evidence>
<proteinExistence type="inferred from homology"/>
<evidence type="ECO:0000256" key="8">
    <source>
        <dbReference type="ARBA" id="ARBA00022857"/>
    </source>
</evidence>
<dbReference type="NCBIfam" id="TIGR00197">
    <property type="entry name" value="yjeF_nterm"/>
    <property type="match status" value="1"/>
</dbReference>
<feature type="binding site" evidence="17">
    <location>
        <position position="387"/>
    </location>
    <ligand>
        <name>(6S)-NADPHX</name>
        <dbReference type="ChEBI" id="CHEBI:64076"/>
    </ligand>
</feature>
<feature type="binding site" evidence="17">
    <location>
        <position position="386"/>
    </location>
    <ligand>
        <name>AMP</name>
        <dbReference type="ChEBI" id="CHEBI:456215"/>
    </ligand>
</feature>
<evidence type="ECO:0000256" key="5">
    <source>
        <dbReference type="ARBA" id="ARBA00022723"/>
    </source>
</evidence>
<keyword evidence="9 18" id="KW-0630">Potassium</keyword>
<comment type="function">
    <text evidence="14 18">Bifunctional enzyme that catalyzes the epimerization of the S- and R-forms of NAD(P)HX and the dehydration of the S-form of NAD(P)HX at the expense of ADP, which is converted to AMP. This allows the repair of both epimers of NAD(P)HX, a damaged form of NAD(P)H that is a result of enzymatic or heat-dependent hydration.</text>
</comment>
<dbReference type="Proteomes" id="UP000245934">
    <property type="component" value="Unassembled WGS sequence"/>
</dbReference>
<dbReference type="SUPFAM" id="SSF53613">
    <property type="entry name" value="Ribokinase-like"/>
    <property type="match status" value="1"/>
</dbReference>
<evidence type="ECO:0000313" key="21">
    <source>
        <dbReference type="EMBL" id="PWR73652.1"/>
    </source>
</evidence>
<evidence type="ECO:0000256" key="17">
    <source>
        <dbReference type="HAMAP-Rule" id="MF_01965"/>
    </source>
</evidence>
<name>A0A2V2N0G5_9EURY</name>
<dbReference type="InterPro" id="IPR004443">
    <property type="entry name" value="YjeF_N_dom"/>
</dbReference>
<dbReference type="PROSITE" id="PS51385">
    <property type="entry name" value="YJEF_N"/>
    <property type="match status" value="1"/>
</dbReference>
<dbReference type="InterPro" id="IPR030677">
    <property type="entry name" value="Nnr"/>
</dbReference>
<comment type="caution">
    <text evidence="21">The sequence shown here is derived from an EMBL/GenBank/DDBJ whole genome shotgun (WGS) entry which is preliminary data.</text>
</comment>
<dbReference type="PIRSF" id="PIRSF017184">
    <property type="entry name" value="Nnr"/>
    <property type="match status" value="1"/>
</dbReference>
<comment type="catalytic activity">
    <reaction evidence="15 17 18">
        <text>(6S)-NADHX + ADP = AMP + phosphate + NADH + H(+)</text>
        <dbReference type="Rhea" id="RHEA:32223"/>
        <dbReference type="ChEBI" id="CHEBI:15378"/>
        <dbReference type="ChEBI" id="CHEBI:43474"/>
        <dbReference type="ChEBI" id="CHEBI:57945"/>
        <dbReference type="ChEBI" id="CHEBI:64074"/>
        <dbReference type="ChEBI" id="CHEBI:456215"/>
        <dbReference type="ChEBI" id="CHEBI:456216"/>
        <dbReference type="EC" id="4.2.1.136"/>
    </reaction>
</comment>
<dbReference type="GO" id="GO:0052856">
    <property type="term" value="F:NAD(P)HX epimerase activity"/>
    <property type="evidence" value="ECO:0007669"/>
    <property type="project" value="UniProtKB-EC"/>
</dbReference>
<reference evidence="21 22" key="1">
    <citation type="submission" date="2018-05" db="EMBL/GenBank/DDBJ databases">
        <title>Draft genome of Methanospirillum stamsii Pt1.</title>
        <authorList>
            <person name="Dueholm M.S."/>
            <person name="Nielsen P.H."/>
            <person name="Bakmann L.F."/>
            <person name="Otzen D.E."/>
        </authorList>
    </citation>
    <scope>NUCLEOTIDE SEQUENCE [LARGE SCALE GENOMIC DNA]</scope>
    <source>
        <strain evidence="21 22">Pt1</strain>
    </source>
</reference>
<evidence type="ECO:0000256" key="11">
    <source>
        <dbReference type="ARBA" id="ARBA00023235"/>
    </source>
</evidence>
<dbReference type="PROSITE" id="PS51383">
    <property type="entry name" value="YJEF_C_3"/>
    <property type="match status" value="1"/>
</dbReference>
<evidence type="ECO:0000256" key="13">
    <source>
        <dbReference type="ARBA" id="ARBA00023268"/>
    </source>
</evidence>
<dbReference type="Pfam" id="PF01256">
    <property type="entry name" value="Carb_kinase"/>
    <property type="match status" value="1"/>
</dbReference>
<dbReference type="EMBL" id="QGMZ01000018">
    <property type="protein sequence ID" value="PWR73652.1"/>
    <property type="molecule type" value="Genomic_DNA"/>
</dbReference>
<evidence type="ECO:0000256" key="7">
    <source>
        <dbReference type="ARBA" id="ARBA00022840"/>
    </source>
</evidence>
<dbReference type="SUPFAM" id="SSF64153">
    <property type="entry name" value="YjeF N-terminal domain-like"/>
    <property type="match status" value="1"/>
</dbReference>
<keyword evidence="8 17" id="KW-0521">NADP</keyword>
<dbReference type="PANTHER" id="PTHR12592:SF0">
    <property type="entry name" value="ATP-DEPENDENT (S)-NAD(P)H-HYDRATE DEHYDRATASE"/>
    <property type="match status" value="1"/>
</dbReference>
<keyword evidence="22" id="KW-1185">Reference proteome</keyword>
<dbReference type="Pfam" id="PF03853">
    <property type="entry name" value="YjeF_N"/>
    <property type="match status" value="1"/>
</dbReference>
<keyword evidence="7 17" id="KW-0067">ATP-binding</keyword>